<gene>
    <name evidence="1" type="ORF">B7Y86_03760</name>
</gene>
<name>A0A258HP84_9CAUL</name>
<dbReference type="Proteomes" id="UP000216147">
    <property type="component" value="Unassembled WGS sequence"/>
</dbReference>
<dbReference type="InterPro" id="IPR045936">
    <property type="entry name" value="DUF6356"/>
</dbReference>
<dbReference type="EMBL" id="NCEQ01000003">
    <property type="protein sequence ID" value="OYX58133.1"/>
    <property type="molecule type" value="Genomic_DNA"/>
</dbReference>
<evidence type="ECO:0000313" key="1">
    <source>
        <dbReference type="EMBL" id="OYX58133.1"/>
    </source>
</evidence>
<proteinExistence type="predicted"/>
<protein>
    <recommendedName>
        <fullName evidence="3">Capsule biosynthesis protein</fullName>
    </recommendedName>
</protein>
<comment type="caution">
    <text evidence="1">The sequence shown here is derived from an EMBL/GenBank/DDBJ whole genome shotgun (WGS) entry which is preliminary data.</text>
</comment>
<evidence type="ECO:0000313" key="2">
    <source>
        <dbReference type="Proteomes" id="UP000216147"/>
    </source>
</evidence>
<dbReference type="Pfam" id="PF19883">
    <property type="entry name" value="DUF6356"/>
    <property type="match status" value="1"/>
</dbReference>
<organism evidence="1 2">
    <name type="scientific">Brevundimonas subvibrioides</name>
    <dbReference type="NCBI Taxonomy" id="74313"/>
    <lineage>
        <taxon>Bacteria</taxon>
        <taxon>Pseudomonadati</taxon>
        <taxon>Pseudomonadota</taxon>
        <taxon>Alphaproteobacteria</taxon>
        <taxon>Caulobacterales</taxon>
        <taxon>Caulobacteraceae</taxon>
        <taxon>Brevundimonas</taxon>
    </lineage>
</organism>
<dbReference type="AlphaFoldDB" id="A0A258HP84"/>
<evidence type="ECO:0008006" key="3">
    <source>
        <dbReference type="Google" id="ProtNLM"/>
    </source>
</evidence>
<sequence>MIRALKSLFVDHPREVEETYAHHAGVATRMGMRLAKLSGCAFIHAVVPGLHKTTVSADIKRMADELGYRAEVARETRMRDAGAFDPGL</sequence>
<accession>A0A258HP84</accession>
<reference evidence="1 2" key="1">
    <citation type="submission" date="2017-03" db="EMBL/GenBank/DDBJ databases">
        <title>Lifting the veil on microbial sulfur biogeochemistry in mining wastewaters.</title>
        <authorList>
            <person name="Kantor R.S."/>
            <person name="Colenbrander Nelson T."/>
            <person name="Marshall S."/>
            <person name="Bennett D."/>
            <person name="Apte S."/>
            <person name="Camacho D."/>
            <person name="Thomas B.C."/>
            <person name="Warren L.A."/>
            <person name="Banfield J.F."/>
        </authorList>
    </citation>
    <scope>NUCLEOTIDE SEQUENCE [LARGE SCALE GENOMIC DNA]</scope>
    <source>
        <strain evidence="1">32-68-21</strain>
    </source>
</reference>